<organism evidence="3 4">
    <name type="scientific">Acinetobacter kyonggiensis</name>
    <dbReference type="NCBI Taxonomy" id="595670"/>
    <lineage>
        <taxon>Bacteria</taxon>
        <taxon>Pseudomonadati</taxon>
        <taxon>Pseudomonadota</taxon>
        <taxon>Gammaproteobacteria</taxon>
        <taxon>Moraxellales</taxon>
        <taxon>Moraxellaceae</taxon>
        <taxon>Acinetobacter</taxon>
    </lineage>
</organism>
<evidence type="ECO:0000313" key="3">
    <source>
        <dbReference type="EMBL" id="SDY69741.1"/>
    </source>
</evidence>
<name>A0A1H3LZ70_9GAMM</name>
<dbReference type="AlphaFoldDB" id="A0A1H3LZ70"/>
<dbReference type="STRING" id="595670.SAMN05421643_1228"/>
<evidence type="ECO:0008006" key="5">
    <source>
        <dbReference type="Google" id="ProtNLM"/>
    </source>
</evidence>
<proteinExistence type="predicted"/>
<feature type="region of interest" description="Disordered" evidence="1">
    <location>
        <begin position="24"/>
        <end position="65"/>
    </location>
</feature>
<protein>
    <recommendedName>
        <fullName evidence="5">Lipoprotein</fullName>
    </recommendedName>
</protein>
<sequence>MKFNRISVALLGALACGLGVAHSGGYSSPHQDRTPYAFTPKRKVKSKANKVSQKKKRLNARRLGR</sequence>
<dbReference type="Proteomes" id="UP000199035">
    <property type="component" value="Unassembled WGS sequence"/>
</dbReference>
<evidence type="ECO:0000256" key="2">
    <source>
        <dbReference type="SAM" id="SignalP"/>
    </source>
</evidence>
<reference evidence="4" key="1">
    <citation type="submission" date="2016-10" db="EMBL/GenBank/DDBJ databases">
        <authorList>
            <person name="Varghese N."/>
            <person name="Submissions S."/>
        </authorList>
    </citation>
    <scope>NUCLEOTIDE SEQUENCE [LARGE SCALE GENOMIC DNA]</scope>
    <source>
        <strain evidence="4">ANC 5109</strain>
    </source>
</reference>
<dbReference type="PROSITE" id="PS51257">
    <property type="entry name" value="PROKAR_LIPOPROTEIN"/>
    <property type="match status" value="1"/>
</dbReference>
<evidence type="ECO:0000313" key="4">
    <source>
        <dbReference type="Proteomes" id="UP000199035"/>
    </source>
</evidence>
<accession>A0A1H3LZ70</accession>
<feature type="signal peptide" evidence="2">
    <location>
        <begin position="1"/>
        <end position="23"/>
    </location>
</feature>
<gene>
    <name evidence="3" type="ORF">SAMN05421643_1228</name>
</gene>
<dbReference type="EMBL" id="FNPK01000022">
    <property type="protein sequence ID" value="SDY69741.1"/>
    <property type="molecule type" value="Genomic_DNA"/>
</dbReference>
<feature type="chain" id="PRO_5011592844" description="Lipoprotein" evidence="2">
    <location>
        <begin position="24"/>
        <end position="65"/>
    </location>
</feature>
<keyword evidence="2" id="KW-0732">Signal</keyword>
<dbReference type="RefSeq" id="WP_139243556.1">
    <property type="nucleotide sequence ID" value="NZ_FNPK01000022.1"/>
</dbReference>
<feature type="compositionally biased region" description="Basic residues" evidence="1">
    <location>
        <begin position="40"/>
        <end position="65"/>
    </location>
</feature>
<keyword evidence="4" id="KW-1185">Reference proteome</keyword>
<evidence type="ECO:0000256" key="1">
    <source>
        <dbReference type="SAM" id="MobiDB-lite"/>
    </source>
</evidence>